<protein>
    <recommendedName>
        <fullName evidence="4">Secreted protein</fullName>
    </recommendedName>
</protein>
<keyword evidence="1" id="KW-0732">Signal</keyword>
<evidence type="ECO:0000313" key="3">
    <source>
        <dbReference type="Proteomes" id="UP000013047"/>
    </source>
</evidence>
<feature type="chain" id="PRO_5004128657" description="Secreted protein" evidence="1">
    <location>
        <begin position="23"/>
        <end position="122"/>
    </location>
</feature>
<dbReference type="EMBL" id="AMXF01000170">
    <property type="protein sequence ID" value="ENO95805.1"/>
    <property type="molecule type" value="Genomic_DNA"/>
</dbReference>
<dbReference type="RefSeq" id="WP_004371012.1">
    <property type="nucleotide sequence ID" value="NZ_AMXF01000170.1"/>
</dbReference>
<dbReference type="AlphaFoldDB" id="N6YW52"/>
<evidence type="ECO:0000256" key="1">
    <source>
        <dbReference type="SAM" id="SignalP"/>
    </source>
</evidence>
<gene>
    <name evidence="2" type="ORF">C667_17206</name>
</gene>
<feature type="signal peptide" evidence="1">
    <location>
        <begin position="1"/>
        <end position="22"/>
    </location>
</feature>
<dbReference type="Proteomes" id="UP000013047">
    <property type="component" value="Unassembled WGS sequence"/>
</dbReference>
<accession>N6YW52</accession>
<reference evidence="2 3" key="1">
    <citation type="submission" date="2012-09" db="EMBL/GenBank/DDBJ databases">
        <title>Draft Genome Sequences of 6 Strains from Genus Thauera.</title>
        <authorList>
            <person name="Liu B."/>
            <person name="Shapleigh J.P."/>
            <person name="Frostegard A.H."/>
        </authorList>
    </citation>
    <scope>NUCLEOTIDE SEQUENCE [LARGE SCALE GENOMIC DNA]</scope>
    <source>
        <strain evidence="2 3">B4P</strain>
    </source>
</reference>
<keyword evidence="3" id="KW-1185">Reference proteome</keyword>
<sequence>MKPLQSAARILALLALAGTAQAAQPPCTDADFEKFSLYDAAAMNTRIPAQELRRVFSEQFGLEVGALNHLHARCNYALSARFTTQEEWDAFYRESLGKLKDFCRKDMSPPYCEQAMRSEGPR</sequence>
<comment type="caution">
    <text evidence="2">The sequence shown here is derived from an EMBL/GenBank/DDBJ whole genome shotgun (WGS) entry which is preliminary data.</text>
</comment>
<evidence type="ECO:0008006" key="4">
    <source>
        <dbReference type="Google" id="ProtNLM"/>
    </source>
</evidence>
<organism evidence="2 3">
    <name type="scientific">Thauera phenylacetica B4P</name>
    <dbReference type="NCBI Taxonomy" id="1234382"/>
    <lineage>
        <taxon>Bacteria</taxon>
        <taxon>Pseudomonadati</taxon>
        <taxon>Pseudomonadota</taxon>
        <taxon>Betaproteobacteria</taxon>
        <taxon>Rhodocyclales</taxon>
        <taxon>Zoogloeaceae</taxon>
        <taxon>Thauera</taxon>
    </lineage>
</organism>
<evidence type="ECO:0000313" key="2">
    <source>
        <dbReference type="EMBL" id="ENO95805.1"/>
    </source>
</evidence>
<proteinExistence type="predicted"/>
<name>N6YW52_9RHOO</name>